<dbReference type="PROSITE" id="PS00678">
    <property type="entry name" value="WD_REPEATS_1"/>
    <property type="match status" value="2"/>
</dbReference>
<dbReference type="GO" id="GO:1990904">
    <property type="term" value="C:ribonucleoprotein complex"/>
    <property type="evidence" value="ECO:0007669"/>
    <property type="project" value="UniProtKB-KW"/>
</dbReference>
<dbReference type="InterPro" id="IPR038657">
    <property type="entry name" value="Ribosomal_bL19_sf"/>
</dbReference>
<keyword evidence="4" id="KW-0677">Repeat</keyword>
<keyword evidence="3 9" id="KW-0853">WD repeat</keyword>
<reference evidence="13" key="1">
    <citation type="submission" date="2016-04" db="EMBL/GenBank/DDBJ databases">
        <title>Comparative genomics of biotechnologically important yeasts.</title>
        <authorList>
            <consortium name="DOE Joint Genome Institute"/>
            <person name="Riley R."/>
            <person name="Haridas S."/>
            <person name="Wolfe K.H."/>
            <person name="Lopes M.R."/>
            <person name="Hittinger C.T."/>
            <person name="Goker M."/>
            <person name="Salamov A."/>
            <person name="Wisecaver J."/>
            <person name="Long T.M."/>
            <person name="Aerts A.L."/>
            <person name="Barry K."/>
            <person name="Choi C."/>
            <person name="Clum A."/>
            <person name="Coughlan A.Y."/>
            <person name="Deshpande S."/>
            <person name="Douglass A.P."/>
            <person name="Hanson S.J."/>
            <person name="Klenk H.-P."/>
            <person name="Labutti K."/>
            <person name="Lapidus A."/>
            <person name="Lindquist E."/>
            <person name="Lipzen A."/>
            <person name="Meier-Kolthoff J.P."/>
            <person name="Ohm R.A."/>
            <person name="Otillar R.P."/>
            <person name="Pangilinan J."/>
            <person name="Peng Y."/>
            <person name="Rokas A."/>
            <person name="Rosa C.A."/>
            <person name="Scheuner C."/>
            <person name="Sibirny A.A."/>
            <person name="Slot J.C."/>
            <person name="Stielow J.B."/>
            <person name="Sun H."/>
            <person name="Kurtzman C.P."/>
            <person name="Blackwell M."/>
            <person name="Grigoriev I.V."/>
            <person name="Jeffries T.W."/>
        </authorList>
    </citation>
    <scope>NUCLEOTIDE SEQUENCE [LARGE SCALE GENOMIC DNA]</scope>
    <source>
        <strain evidence="13">NRRL YB-2248</strain>
    </source>
</reference>
<dbReference type="GO" id="GO:0005634">
    <property type="term" value="C:nucleus"/>
    <property type="evidence" value="ECO:0007669"/>
    <property type="project" value="UniProtKB-SubCell"/>
</dbReference>
<feature type="repeat" description="WD" evidence="9">
    <location>
        <begin position="376"/>
        <end position="411"/>
    </location>
</feature>
<dbReference type="Gene3D" id="2.30.30.790">
    <property type="match status" value="1"/>
</dbReference>
<dbReference type="Pfam" id="PF12265">
    <property type="entry name" value="CAF1C_H4-bd"/>
    <property type="match status" value="1"/>
</dbReference>
<evidence type="ECO:0000256" key="4">
    <source>
        <dbReference type="ARBA" id="ARBA00022737"/>
    </source>
</evidence>
<dbReference type="GO" id="GO:0005840">
    <property type="term" value="C:ribosome"/>
    <property type="evidence" value="ECO:0007669"/>
    <property type="project" value="UniProtKB-KW"/>
</dbReference>
<evidence type="ECO:0000256" key="7">
    <source>
        <dbReference type="ARBA" id="ARBA00023242"/>
    </source>
</evidence>
<dbReference type="Gene3D" id="2.130.10.10">
    <property type="entry name" value="YVTN repeat-like/Quinoprotein amine dehydrogenase"/>
    <property type="match status" value="1"/>
</dbReference>
<feature type="region of interest" description="Disordered" evidence="10">
    <location>
        <begin position="1"/>
        <end position="28"/>
    </location>
</feature>
<keyword evidence="7" id="KW-0539">Nucleus</keyword>
<keyword evidence="8" id="KW-0687">Ribonucleoprotein</keyword>
<dbReference type="InterPro" id="IPR036322">
    <property type="entry name" value="WD40_repeat_dom_sf"/>
</dbReference>
<evidence type="ECO:0000256" key="9">
    <source>
        <dbReference type="PROSITE-ProRule" id="PRU00221"/>
    </source>
</evidence>
<evidence type="ECO:0000256" key="2">
    <source>
        <dbReference type="ARBA" id="ARBA00005781"/>
    </source>
</evidence>
<dbReference type="EMBL" id="KV453848">
    <property type="protein sequence ID" value="ODV87094.1"/>
    <property type="molecule type" value="Genomic_DNA"/>
</dbReference>
<sequence length="564" mass="65102">MSNQVNFNQLDIDNDSGSNSDSDGEKSDSELTIVEEYKLWRKNCRYMYEFISETALTWPSLTIQLLPGGYYQNKKKTDDPNSNEYKIRNLLLSTHVNDDADDLNYLKIGSFQIPNSLFGEESKNTKSVNSKLKIKKKFECDSNNEINRARFMPQDERLIACIDGIGGCFVYEFDENFNQLNKLTLDHHTMNGYGLNWNPNVKNELLTCSDDKSIALWNIENLSDSVLKPTKVFNYHTDIVNDVKWNNLNENTFGSVSDDYKFVYQDKRQNTISNEFKSKVIFNSLSFNKFNENLVGFGGEDGNIYLYDLRNLDSSLHIMMGHTKSITNLEFDPIHENILASSSNDRRIILWDLNNIGNEQLQDELEDGVPELLMMHGGHTGIINDFQFSDEIPWFLSSSSDDNIVHLWKVSDKIVNQDNEVVDLIKKMIVYEPLPKLRDGKPLMSYIKQAQITKFDPKNTKQILIDQSNPERLRADDIITIYYKNQKPVTGQLIMIKKSGINSMLLVRNKINGLGVEIHVPLFHPDVLRVDVVKKPSKYRPRNRHYYIRNSRLDIVNEIKTGGK</sequence>
<dbReference type="GO" id="GO:0006412">
    <property type="term" value="P:translation"/>
    <property type="evidence" value="ECO:0007669"/>
    <property type="project" value="InterPro"/>
</dbReference>
<dbReference type="OrthoDB" id="427795at2759"/>
<gene>
    <name evidence="12" type="ORF">CANARDRAFT_15595</name>
</gene>
<evidence type="ECO:0000256" key="10">
    <source>
        <dbReference type="SAM" id="MobiDB-lite"/>
    </source>
</evidence>
<evidence type="ECO:0000256" key="6">
    <source>
        <dbReference type="ARBA" id="ARBA00022980"/>
    </source>
</evidence>
<dbReference type="InterPro" id="IPR001857">
    <property type="entry name" value="Ribosomal_bL19"/>
</dbReference>
<dbReference type="GO" id="GO:0006325">
    <property type="term" value="P:chromatin organization"/>
    <property type="evidence" value="ECO:0007669"/>
    <property type="project" value="UniProtKB-KW"/>
</dbReference>
<feature type="repeat" description="WD" evidence="9">
    <location>
        <begin position="319"/>
        <end position="355"/>
    </location>
</feature>
<name>A0A1E4T5Q6_9ASCO</name>
<evidence type="ECO:0000256" key="3">
    <source>
        <dbReference type="ARBA" id="ARBA00022574"/>
    </source>
</evidence>
<comment type="subcellular location">
    <subcellularLocation>
        <location evidence="1">Nucleus</location>
    </subcellularLocation>
</comment>
<dbReference type="GO" id="GO:0003735">
    <property type="term" value="F:structural constituent of ribosome"/>
    <property type="evidence" value="ECO:0007669"/>
    <property type="project" value="InterPro"/>
</dbReference>
<dbReference type="InterPro" id="IPR020472">
    <property type="entry name" value="WD40_PAC1"/>
</dbReference>
<dbReference type="SMART" id="SM00320">
    <property type="entry name" value="WD40"/>
    <property type="match status" value="6"/>
</dbReference>
<dbReference type="PANTHER" id="PTHR22850">
    <property type="entry name" value="WD40 REPEAT FAMILY"/>
    <property type="match status" value="1"/>
</dbReference>
<keyword evidence="5" id="KW-0156">Chromatin regulator</keyword>
<evidence type="ECO:0000313" key="12">
    <source>
        <dbReference type="EMBL" id="ODV87094.1"/>
    </source>
</evidence>
<feature type="repeat" description="WD" evidence="9">
    <location>
        <begin position="185"/>
        <end position="221"/>
    </location>
</feature>
<comment type="similarity">
    <text evidence="2">Belongs to the bacterial ribosomal protein bL19 family.</text>
</comment>
<evidence type="ECO:0000313" key="13">
    <source>
        <dbReference type="Proteomes" id="UP000094801"/>
    </source>
</evidence>
<dbReference type="SUPFAM" id="SSF50104">
    <property type="entry name" value="Translation proteins SH3-like domain"/>
    <property type="match status" value="1"/>
</dbReference>
<accession>A0A1E4T5Q6</accession>
<dbReference type="InterPro" id="IPR019775">
    <property type="entry name" value="WD40_repeat_CS"/>
</dbReference>
<dbReference type="InterPro" id="IPR022052">
    <property type="entry name" value="Histone-bd_RBBP4-like_N"/>
</dbReference>
<dbReference type="InterPro" id="IPR001680">
    <property type="entry name" value="WD40_rpt"/>
</dbReference>
<dbReference type="SUPFAM" id="SSF50978">
    <property type="entry name" value="WD40 repeat-like"/>
    <property type="match status" value="1"/>
</dbReference>
<evidence type="ECO:0000256" key="5">
    <source>
        <dbReference type="ARBA" id="ARBA00022853"/>
    </source>
</evidence>
<dbReference type="PRINTS" id="PR00320">
    <property type="entry name" value="GPROTEINBRPT"/>
</dbReference>
<dbReference type="Pfam" id="PF00400">
    <property type="entry name" value="WD40"/>
    <property type="match status" value="3"/>
</dbReference>
<keyword evidence="13" id="KW-1185">Reference proteome</keyword>
<dbReference type="Pfam" id="PF01245">
    <property type="entry name" value="Ribosomal_L19"/>
    <property type="match status" value="1"/>
</dbReference>
<dbReference type="InterPro" id="IPR008991">
    <property type="entry name" value="Translation_prot_SH3-like_sf"/>
</dbReference>
<evidence type="ECO:0000259" key="11">
    <source>
        <dbReference type="Pfam" id="PF12265"/>
    </source>
</evidence>
<dbReference type="InterPro" id="IPR050459">
    <property type="entry name" value="WD_repeat_RBAP46/RBAP48/MSI1"/>
</dbReference>
<dbReference type="AlphaFoldDB" id="A0A1E4T5Q6"/>
<evidence type="ECO:0000256" key="8">
    <source>
        <dbReference type="ARBA" id="ARBA00023274"/>
    </source>
</evidence>
<dbReference type="STRING" id="983967.A0A1E4T5Q6"/>
<dbReference type="PROSITE" id="PS50294">
    <property type="entry name" value="WD_REPEATS_REGION"/>
    <property type="match status" value="1"/>
</dbReference>
<dbReference type="Proteomes" id="UP000094801">
    <property type="component" value="Unassembled WGS sequence"/>
</dbReference>
<organism evidence="12 13">
    <name type="scientific">[Candida] arabinofermentans NRRL YB-2248</name>
    <dbReference type="NCBI Taxonomy" id="983967"/>
    <lineage>
        <taxon>Eukaryota</taxon>
        <taxon>Fungi</taxon>
        <taxon>Dikarya</taxon>
        <taxon>Ascomycota</taxon>
        <taxon>Saccharomycotina</taxon>
        <taxon>Pichiomycetes</taxon>
        <taxon>Pichiales</taxon>
        <taxon>Pichiaceae</taxon>
        <taxon>Ogataea</taxon>
        <taxon>Ogataea/Candida clade</taxon>
    </lineage>
</organism>
<protein>
    <recommendedName>
        <fullName evidence="11">Histone-binding protein RBBP4-like N-terminal domain-containing protein</fullName>
    </recommendedName>
</protein>
<feature type="domain" description="Histone-binding protein RBBP4-like N-terminal" evidence="11">
    <location>
        <begin position="35"/>
        <end position="115"/>
    </location>
</feature>
<keyword evidence="6" id="KW-0689">Ribosomal protein</keyword>
<proteinExistence type="inferred from homology"/>
<dbReference type="PROSITE" id="PS50082">
    <property type="entry name" value="WD_REPEATS_2"/>
    <property type="match status" value="3"/>
</dbReference>
<dbReference type="InterPro" id="IPR015943">
    <property type="entry name" value="WD40/YVTN_repeat-like_dom_sf"/>
</dbReference>
<evidence type="ECO:0000256" key="1">
    <source>
        <dbReference type="ARBA" id="ARBA00004123"/>
    </source>
</evidence>